<evidence type="ECO:0000313" key="2">
    <source>
        <dbReference type="Proteomes" id="UP001328107"/>
    </source>
</evidence>
<gene>
    <name evidence="1" type="ORF">PMAYCL1PPCAC_25281</name>
</gene>
<reference evidence="2" key="1">
    <citation type="submission" date="2022-10" db="EMBL/GenBank/DDBJ databases">
        <title>Genome assembly of Pristionchus species.</title>
        <authorList>
            <person name="Yoshida K."/>
            <person name="Sommer R.J."/>
        </authorList>
    </citation>
    <scope>NUCLEOTIDE SEQUENCE [LARGE SCALE GENOMIC DNA]</scope>
    <source>
        <strain evidence="2">RS5460</strain>
    </source>
</reference>
<evidence type="ECO:0000313" key="1">
    <source>
        <dbReference type="EMBL" id="GMR55086.1"/>
    </source>
</evidence>
<dbReference type="Proteomes" id="UP001328107">
    <property type="component" value="Unassembled WGS sequence"/>
</dbReference>
<organism evidence="1 2">
    <name type="scientific">Pristionchus mayeri</name>
    <dbReference type="NCBI Taxonomy" id="1317129"/>
    <lineage>
        <taxon>Eukaryota</taxon>
        <taxon>Metazoa</taxon>
        <taxon>Ecdysozoa</taxon>
        <taxon>Nematoda</taxon>
        <taxon>Chromadorea</taxon>
        <taxon>Rhabditida</taxon>
        <taxon>Rhabditina</taxon>
        <taxon>Diplogasteromorpha</taxon>
        <taxon>Diplogasteroidea</taxon>
        <taxon>Neodiplogasteridae</taxon>
        <taxon>Pristionchus</taxon>
    </lineage>
</organism>
<protein>
    <submittedName>
        <fullName evidence="1">Uncharacterized protein</fullName>
    </submittedName>
</protein>
<proteinExistence type="predicted"/>
<name>A0AAN5D1J4_9BILA</name>
<dbReference type="AlphaFoldDB" id="A0AAN5D1J4"/>
<comment type="caution">
    <text evidence="1">The sequence shown here is derived from an EMBL/GenBank/DDBJ whole genome shotgun (WGS) entry which is preliminary data.</text>
</comment>
<accession>A0AAN5D1J4</accession>
<feature type="non-terminal residue" evidence="1">
    <location>
        <position position="1"/>
    </location>
</feature>
<dbReference type="EMBL" id="BTRK01000005">
    <property type="protein sequence ID" value="GMR55086.1"/>
    <property type="molecule type" value="Genomic_DNA"/>
</dbReference>
<keyword evidence="2" id="KW-1185">Reference proteome</keyword>
<sequence>SIFVRNIDSSRIKVFVLESLAFLTKCLVVTVLGCIARPFDFDEEFVFTLIFRNLECMALESEEAILPCDC</sequence>